<organism evidence="2 3">
    <name type="scientific">Caenorhabditis auriculariae</name>
    <dbReference type="NCBI Taxonomy" id="2777116"/>
    <lineage>
        <taxon>Eukaryota</taxon>
        <taxon>Metazoa</taxon>
        <taxon>Ecdysozoa</taxon>
        <taxon>Nematoda</taxon>
        <taxon>Chromadorea</taxon>
        <taxon>Rhabditida</taxon>
        <taxon>Rhabditina</taxon>
        <taxon>Rhabditomorpha</taxon>
        <taxon>Rhabditoidea</taxon>
        <taxon>Rhabditidae</taxon>
        <taxon>Peloderinae</taxon>
        <taxon>Caenorhabditis</taxon>
    </lineage>
</organism>
<gene>
    <name evidence="2" type="ORF">CAUJ_LOCUS15693</name>
</gene>
<evidence type="ECO:0000313" key="3">
    <source>
        <dbReference type="Proteomes" id="UP000835052"/>
    </source>
</evidence>
<comment type="caution">
    <text evidence="2">The sequence shown here is derived from an EMBL/GenBank/DDBJ whole genome shotgun (WGS) entry which is preliminary data.</text>
</comment>
<proteinExistence type="predicted"/>
<feature type="compositionally biased region" description="Basic and acidic residues" evidence="1">
    <location>
        <begin position="8"/>
        <end position="19"/>
    </location>
</feature>
<dbReference type="Proteomes" id="UP000835052">
    <property type="component" value="Unassembled WGS sequence"/>
</dbReference>
<keyword evidence="3" id="KW-1185">Reference proteome</keyword>
<protein>
    <submittedName>
        <fullName evidence="2">Uncharacterized protein</fullName>
    </submittedName>
</protein>
<reference evidence="2" key="1">
    <citation type="submission" date="2020-10" db="EMBL/GenBank/DDBJ databases">
        <authorList>
            <person name="Kikuchi T."/>
        </authorList>
    </citation>
    <scope>NUCLEOTIDE SEQUENCE</scope>
    <source>
        <strain evidence="2">NKZ352</strain>
    </source>
</reference>
<sequence>MSEPNTDNTEKELPSQKLDEENELEFEFTAECMPGSANADDLSKLRFSIQKISALFYKASFNLAIRLYQNRPVEEANKLSEEKAELSLKESEIVSLVVTSCIDTYGTVHGRERFNYHRKMQMCVPSVFRVMNEIKDGLKEFGDEEIEKHPSWNAVAKSLNRSAQRSARDKSMRARCPIAIRRLSKQRRRGAVERRRTADHEVIVRRLSTAPRRRCFDSRRIAIGHRARMLLSRAEL</sequence>
<dbReference type="AlphaFoldDB" id="A0A8S1HUN8"/>
<dbReference type="EMBL" id="CAJGYM010000204">
    <property type="protein sequence ID" value="CAD6199794.1"/>
    <property type="molecule type" value="Genomic_DNA"/>
</dbReference>
<accession>A0A8S1HUN8</accession>
<feature type="region of interest" description="Disordered" evidence="1">
    <location>
        <begin position="1"/>
        <end position="20"/>
    </location>
</feature>
<name>A0A8S1HUN8_9PELO</name>
<evidence type="ECO:0000256" key="1">
    <source>
        <dbReference type="SAM" id="MobiDB-lite"/>
    </source>
</evidence>
<evidence type="ECO:0000313" key="2">
    <source>
        <dbReference type="EMBL" id="CAD6199794.1"/>
    </source>
</evidence>